<evidence type="ECO:0000256" key="7">
    <source>
        <dbReference type="ARBA" id="ARBA00023157"/>
    </source>
</evidence>
<comment type="function">
    <text evidence="8">Mitochondrial intermembrane chaperone that participates in the import and insertion of some multi-pass transmembrane proteins into the mitochondrial inner membrane. Also required for the transfer of beta-barrel precursors from the TOM complex to the sorting and assembly machinery (SAM complex) of the outer membrane. Acts as a chaperone-like protein that protects the hydrophobic precursors from aggregation and guide them through the mitochondrial intermembrane space.</text>
</comment>
<keyword evidence="4 8" id="KW-0653">Protein transport</keyword>
<keyword evidence="11" id="KW-1185">Reference proteome</keyword>
<comment type="subunit">
    <text evidence="8">Heterohexamer.</text>
</comment>
<dbReference type="InterPro" id="IPR035427">
    <property type="entry name" value="Tim10-like_dom_sf"/>
</dbReference>
<keyword evidence="7 8" id="KW-1015">Disulfide bond</keyword>
<evidence type="ECO:0000256" key="5">
    <source>
        <dbReference type="ARBA" id="ARBA00023010"/>
    </source>
</evidence>
<dbReference type="Pfam" id="PF02953">
    <property type="entry name" value="zf-Tim10_DDP"/>
    <property type="match status" value="1"/>
</dbReference>
<dbReference type="SUPFAM" id="SSF144122">
    <property type="entry name" value="Tim10-like"/>
    <property type="match status" value="1"/>
</dbReference>
<comment type="subcellular location">
    <subcellularLocation>
        <location evidence="8">Mitochondrion inner membrane</location>
        <topology evidence="8">Peripheral membrane protein</topology>
        <orientation evidence="8">Intermembrane side</orientation>
    </subcellularLocation>
</comment>
<evidence type="ECO:0000256" key="8">
    <source>
        <dbReference type="RuleBase" id="RU367043"/>
    </source>
</evidence>
<evidence type="ECO:0000259" key="9">
    <source>
        <dbReference type="Pfam" id="PF02953"/>
    </source>
</evidence>
<dbReference type="Proteomes" id="UP001497392">
    <property type="component" value="Unassembled WGS sequence"/>
</dbReference>
<keyword evidence="8" id="KW-0999">Mitochondrion inner membrane</keyword>
<feature type="domain" description="Tim10-like" evidence="9">
    <location>
        <begin position="17"/>
        <end position="79"/>
    </location>
</feature>
<evidence type="ECO:0000256" key="3">
    <source>
        <dbReference type="ARBA" id="ARBA00022833"/>
    </source>
</evidence>
<keyword evidence="2" id="KW-0479">Metal-binding</keyword>
<keyword evidence="8" id="KW-0472">Membrane</keyword>
<evidence type="ECO:0000256" key="6">
    <source>
        <dbReference type="ARBA" id="ARBA00023128"/>
    </source>
</evidence>
<evidence type="ECO:0000313" key="10">
    <source>
        <dbReference type="EMBL" id="CAL5221622.1"/>
    </source>
</evidence>
<accession>A0ABP1FVY3</accession>
<evidence type="ECO:0000256" key="4">
    <source>
        <dbReference type="ARBA" id="ARBA00022927"/>
    </source>
</evidence>
<evidence type="ECO:0000313" key="11">
    <source>
        <dbReference type="Proteomes" id="UP001497392"/>
    </source>
</evidence>
<reference evidence="10 11" key="1">
    <citation type="submission" date="2024-06" db="EMBL/GenBank/DDBJ databases">
        <authorList>
            <person name="Kraege A."/>
            <person name="Thomma B."/>
        </authorList>
    </citation>
    <scope>NUCLEOTIDE SEQUENCE [LARGE SCALE GENOMIC DNA]</scope>
</reference>
<comment type="domain">
    <text evidence="8">The twin CX3C motif contains 4 conserved Cys residues that form 2 disulfide bonds in the mitochondrial intermembrane space.</text>
</comment>
<gene>
    <name evidence="10" type="primary">g3844</name>
    <name evidence="10" type="ORF">VP750_LOCUS3281</name>
</gene>
<keyword evidence="8" id="KW-0143">Chaperone</keyword>
<proteinExistence type="inferred from homology"/>
<dbReference type="InterPro" id="IPR050673">
    <property type="entry name" value="Mito_inner_translocase_sub"/>
</dbReference>
<protein>
    <recommendedName>
        <fullName evidence="8">Mitochondrial import inner membrane translocase subunit</fullName>
    </recommendedName>
</protein>
<keyword evidence="5 8" id="KW-0811">Translocation</keyword>
<dbReference type="Gene3D" id="1.10.287.810">
    <property type="entry name" value="Mitochondrial import inner membrane translocase subunit tim13 like domains"/>
    <property type="match status" value="1"/>
</dbReference>
<evidence type="ECO:0000256" key="2">
    <source>
        <dbReference type="ARBA" id="ARBA00022723"/>
    </source>
</evidence>
<dbReference type="InterPro" id="IPR004217">
    <property type="entry name" value="Tim10-like"/>
</dbReference>
<organism evidence="10 11">
    <name type="scientific">Coccomyxa viridis</name>
    <dbReference type="NCBI Taxonomy" id="1274662"/>
    <lineage>
        <taxon>Eukaryota</taxon>
        <taxon>Viridiplantae</taxon>
        <taxon>Chlorophyta</taxon>
        <taxon>core chlorophytes</taxon>
        <taxon>Trebouxiophyceae</taxon>
        <taxon>Trebouxiophyceae incertae sedis</taxon>
        <taxon>Coccomyxaceae</taxon>
        <taxon>Coccomyxa</taxon>
    </lineage>
</organism>
<comment type="caution">
    <text evidence="10">The sequence shown here is derived from an EMBL/GenBank/DDBJ whole genome shotgun (WGS) entry which is preliminary data.</text>
</comment>
<comment type="similarity">
    <text evidence="8">Belongs to the small Tim family.</text>
</comment>
<keyword evidence="1 8" id="KW-0813">Transport</keyword>
<evidence type="ECO:0000256" key="1">
    <source>
        <dbReference type="ARBA" id="ARBA00022448"/>
    </source>
</evidence>
<keyword evidence="3" id="KW-0862">Zinc</keyword>
<dbReference type="PANTHER" id="PTHR13172">
    <property type="entry name" value="MITOCHONDRIAL IMPORT INNER MEMBRANE TRANSLOCASE SUBUNIT TIM9B"/>
    <property type="match status" value="1"/>
</dbReference>
<keyword evidence="6 8" id="KW-0496">Mitochondrion</keyword>
<dbReference type="EMBL" id="CAXHTA020000005">
    <property type="protein sequence ID" value="CAL5221622.1"/>
    <property type="molecule type" value="Genomic_DNA"/>
</dbReference>
<name>A0ABP1FVY3_9CHLO</name>
<sequence length="98" mass="11531">MEGLENIPDAQKNVLMQRIEEMQVRDSLRMYNNLVEKCFTDCIDSFRRRDLDGTEEKCVQKCCEKFMKHSTRIGMRFAEFNSQAEAQMAQLMQQQAGK</sequence>